<dbReference type="PROSITE" id="PS00661">
    <property type="entry name" value="FERM_2"/>
    <property type="match status" value="1"/>
</dbReference>
<feature type="region of interest" description="Disordered" evidence="2">
    <location>
        <begin position="1013"/>
        <end position="1039"/>
    </location>
</feature>
<keyword evidence="1" id="KW-0597">Phosphoprotein</keyword>
<dbReference type="GO" id="GO:0005856">
    <property type="term" value="C:cytoskeleton"/>
    <property type="evidence" value="ECO:0007669"/>
    <property type="project" value="TreeGrafter"/>
</dbReference>
<dbReference type="SMART" id="SM01195">
    <property type="entry name" value="FA"/>
    <property type="match status" value="1"/>
</dbReference>
<dbReference type="PROSITE" id="PS50057">
    <property type="entry name" value="FERM_3"/>
    <property type="match status" value="1"/>
</dbReference>
<feature type="compositionally biased region" description="Basic and acidic residues" evidence="2">
    <location>
        <begin position="1401"/>
        <end position="1413"/>
    </location>
</feature>
<reference evidence="4" key="1">
    <citation type="journal article" date="2011" name="Genome Biol.">
        <title>The draft genome of the carcinogenic human liver fluke Clonorchis sinensis.</title>
        <authorList>
            <person name="Wang X."/>
            <person name="Chen W."/>
            <person name="Huang Y."/>
            <person name="Sun J."/>
            <person name="Men J."/>
            <person name="Liu H."/>
            <person name="Luo F."/>
            <person name="Guo L."/>
            <person name="Lv X."/>
            <person name="Deng C."/>
            <person name="Zhou C."/>
            <person name="Fan Y."/>
            <person name="Li X."/>
            <person name="Huang L."/>
            <person name="Hu Y."/>
            <person name="Liang C."/>
            <person name="Hu X."/>
            <person name="Xu J."/>
            <person name="Yu X."/>
        </authorList>
    </citation>
    <scope>NUCLEOTIDE SEQUENCE [LARGE SCALE GENOMIC DNA]</scope>
    <source>
        <strain evidence="4">Henan</strain>
    </source>
</reference>
<evidence type="ECO:0000256" key="2">
    <source>
        <dbReference type="SAM" id="MobiDB-lite"/>
    </source>
</evidence>
<dbReference type="EMBL" id="DF144776">
    <property type="protein sequence ID" value="GAA57471.1"/>
    <property type="molecule type" value="Genomic_DNA"/>
</dbReference>
<feature type="region of interest" description="Disordered" evidence="2">
    <location>
        <begin position="1381"/>
        <end position="1416"/>
    </location>
</feature>
<dbReference type="InterPro" id="IPR019747">
    <property type="entry name" value="FERM_CS"/>
</dbReference>
<dbReference type="FunFam" id="1.20.80.10:FF:000001">
    <property type="entry name" value="Erythrocyte membrane protein band 4.1"/>
    <property type="match status" value="1"/>
</dbReference>
<dbReference type="GO" id="GO:0031032">
    <property type="term" value="P:actomyosin structure organization"/>
    <property type="evidence" value="ECO:0007669"/>
    <property type="project" value="TreeGrafter"/>
</dbReference>
<dbReference type="PROSITE" id="PS00660">
    <property type="entry name" value="FERM_1"/>
    <property type="match status" value="1"/>
</dbReference>
<feature type="region of interest" description="Disordered" evidence="2">
    <location>
        <begin position="1077"/>
        <end position="1236"/>
    </location>
</feature>
<dbReference type="SMART" id="SM00295">
    <property type="entry name" value="B41"/>
    <property type="match status" value="1"/>
</dbReference>
<dbReference type="PRINTS" id="PR00661">
    <property type="entry name" value="ERMFAMILY"/>
</dbReference>
<evidence type="ECO:0000313" key="5">
    <source>
        <dbReference type="Proteomes" id="UP000008909"/>
    </source>
</evidence>
<feature type="compositionally biased region" description="Polar residues" evidence="2">
    <location>
        <begin position="1108"/>
        <end position="1121"/>
    </location>
</feature>
<dbReference type="InterPro" id="IPR018980">
    <property type="entry name" value="FERM_PH-like_C"/>
</dbReference>
<organism evidence="4 5">
    <name type="scientific">Clonorchis sinensis</name>
    <name type="common">Chinese liver fluke</name>
    <dbReference type="NCBI Taxonomy" id="79923"/>
    <lineage>
        <taxon>Eukaryota</taxon>
        <taxon>Metazoa</taxon>
        <taxon>Spiralia</taxon>
        <taxon>Lophotrochozoa</taxon>
        <taxon>Platyhelminthes</taxon>
        <taxon>Trematoda</taxon>
        <taxon>Digenea</taxon>
        <taxon>Opisthorchiida</taxon>
        <taxon>Opisthorchiata</taxon>
        <taxon>Opisthorchiidae</taxon>
        <taxon>Clonorchis</taxon>
    </lineage>
</organism>
<dbReference type="GO" id="GO:0008092">
    <property type="term" value="F:cytoskeletal protein binding"/>
    <property type="evidence" value="ECO:0007669"/>
    <property type="project" value="InterPro"/>
</dbReference>
<dbReference type="SUPFAM" id="SSF54236">
    <property type="entry name" value="Ubiquitin-like"/>
    <property type="match status" value="1"/>
</dbReference>
<dbReference type="InterPro" id="IPR011993">
    <property type="entry name" value="PH-like_dom_sf"/>
</dbReference>
<feature type="domain" description="FERM" evidence="3">
    <location>
        <begin position="277"/>
        <end position="562"/>
    </location>
</feature>
<dbReference type="Proteomes" id="UP000008909">
    <property type="component" value="Unassembled WGS sequence"/>
</dbReference>
<dbReference type="InterPro" id="IPR014352">
    <property type="entry name" value="FERM/acyl-CoA-bd_prot_sf"/>
</dbReference>
<gene>
    <name evidence="4" type="ORF">CLF_112776</name>
</gene>
<dbReference type="PANTHER" id="PTHR23280">
    <property type="entry name" value="4.1 G PROTEIN"/>
    <property type="match status" value="1"/>
</dbReference>
<feature type="compositionally biased region" description="Acidic residues" evidence="2">
    <location>
        <begin position="1167"/>
        <end position="1189"/>
    </location>
</feature>
<feature type="compositionally biased region" description="Acidic residues" evidence="2">
    <location>
        <begin position="131"/>
        <end position="145"/>
    </location>
</feature>
<dbReference type="InterPro" id="IPR019749">
    <property type="entry name" value="Band_41_domain"/>
</dbReference>
<dbReference type="InterPro" id="IPR014847">
    <property type="entry name" value="FA"/>
</dbReference>
<dbReference type="PRINTS" id="PR00935">
    <property type="entry name" value="BAND41"/>
</dbReference>
<dbReference type="PANTHER" id="PTHR23280:SF21">
    <property type="entry name" value="PROTEIN 4.1 HOMOLOG"/>
    <property type="match status" value="1"/>
</dbReference>
<dbReference type="InterPro" id="IPR000299">
    <property type="entry name" value="FERM_domain"/>
</dbReference>
<dbReference type="SUPFAM" id="SSF47031">
    <property type="entry name" value="Second domain of FERM"/>
    <property type="match status" value="1"/>
</dbReference>
<reference key="2">
    <citation type="submission" date="2011-10" db="EMBL/GenBank/DDBJ databases">
        <title>The genome and transcriptome sequence of Clonorchis sinensis provide insights into the carcinogenic liver fluke.</title>
        <authorList>
            <person name="Wang X."/>
            <person name="Huang Y."/>
            <person name="Chen W."/>
            <person name="Liu H."/>
            <person name="Guo L."/>
            <person name="Chen Y."/>
            <person name="Luo F."/>
            <person name="Zhou W."/>
            <person name="Sun J."/>
            <person name="Mao Q."/>
            <person name="Liang P."/>
            <person name="Zhou C."/>
            <person name="Tian Y."/>
            <person name="Men J."/>
            <person name="Lv X."/>
            <person name="Huang L."/>
            <person name="Zhou J."/>
            <person name="Hu Y."/>
            <person name="Li R."/>
            <person name="Zhang F."/>
            <person name="Lei H."/>
            <person name="Li X."/>
            <person name="Hu X."/>
            <person name="Liang C."/>
            <person name="Xu J."/>
            <person name="Wu Z."/>
            <person name="Yu X."/>
        </authorList>
    </citation>
    <scope>NUCLEOTIDE SEQUENCE</scope>
    <source>
        <strain>Henan</strain>
    </source>
</reference>
<dbReference type="CDD" id="cd01765">
    <property type="entry name" value="FERM_F0_F1"/>
    <property type="match status" value="1"/>
</dbReference>
<dbReference type="FunFam" id="2.30.29.30:FF:000001">
    <property type="entry name" value="Erythrocyte membrane protein band 4.1"/>
    <property type="match status" value="1"/>
</dbReference>
<dbReference type="InterPro" id="IPR019748">
    <property type="entry name" value="FERM_central"/>
</dbReference>
<dbReference type="SUPFAM" id="SSF50729">
    <property type="entry name" value="PH domain-like"/>
    <property type="match status" value="1"/>
</dbReference>
<feature type="compositionally biased region" description="Basic and acidic residues" evidence="2">
    <location>
        <begin position="107"/>
        <end position="130"/>
    </location>
</feature>
<feature type="compositionally biased region" description="Basic and acidic residues" evidence="2">
    <location>
        <begin position="54"/>
        <end position="85"/>
    </location>
</feature>
<keyword evidence="5" id="KW-1185">Reference proteome</keyword>
<feature type="compositionally biased region" description="Basic and acidic residues" evidence="2">
    <location>
        <begin position="30"/>
        <end position="41"/>
    </location>
</feature>
<dbReference type="SMART" id="SM01196">
    <property type="entry name" value="FERM_C"/>
    <property type="match status" value="1"/>
</dbReference>
<dbReference type="InterPro" id="IPR035963">
    <property type="entry name" value="FERM_2"/>
</dbReference>
<feature type="compositionally biased region" description="Basic residues" evidence="2">
    <location>
        <begin position="773"/>
        <end position="785"/>
    </location>
</feature>
<dbReference type="InterPro" id="IPR000798">
    <property type="entry name" value="Ez/rad/moesin-like"/>
</dbReference>
<dbReference type="Pfam" id="PF09379">
    <property type="entry name" value="FERM_N"/>
    <property type="match status" value="1"/>
</dbReference>
<dbReference type="CDD" id="cd14473">
    <property type="entry name" value="FERM_B-lobe"/>
    <property type="match status" value="1"/>
</dbReference>
<evidence type="ECO:0000259" key="3">
    <source>
        <dbReference type="PROSITE" id="PS50057"/>
    </source>
</evidence>
<sequence>MDANRDRARSDRSRERAQRRKKNRGAGDAVRGENDDPRGNYREQGSADVAYPSEHGEIYRDVDYSDNYHQDQLDDGEFEHQHSPDDEYVSQRRHKKKSKRSSSKPTTIEDKEYVNAPYRPEEDYPRKDDDLAYDDPEYDDQQYDDDGYHVESQENYPEPEDSVFSGSQRIPIPATRSHRSSKSFPRNGKIPPSVDSLSDYGRQSAAAETPRAVGGEEQGFWNPEVDVGTGRQPSLSEQPPFTGLQKFIASFRRLRRPKAPNAKALTEQNVSNSGTLVPARVIMLDGEEISFQLDRNDTGQSLFSRVCQHADIVETDYFGLTYVSNKLRTWFWLDPEKKINKQLRNGEQWLFSFQVKFYAPEPTLLQEDITRYQLALQVRQDIYTGKLPCSWVTQALLGSFMVQAELGDYDEREHGGSTDYLKEFEFVPSPTPQLLQKIAELHKTHVGMKPNQADIKYLETAKRLELYGVDLHPVRDTENVEIYLGVGFHGIVIYRDRLRIGRFAWPKVLRISYKKNNFYLKIRPDNAEPVETIIGFRLLNHHMANRLWKAAVEHHAFFRLKEARSPHGPSAPLSSKGSYTGHTFFQYRTMNINRPHPHFDRSLMKRRTASMPMGLNKDSFRSDPTVLCIFICRLHTESYLVRGFEIRSSHSTGRWKYAHTESSAPSGYDSGKNTRYGQSGIRATTTLFYGSEHLHTVCIQYYSQPVRVVNPRRRNRIPTCQQFTSNRTRHSTSNKGKLYNSRESCILSNNMLFLIRNNATRRLHAGSDTARLPKPKQGKSRGRGGVRTRDLPVIIIIDSMTSVFNNDISLPYNHGLFKSLIVKKRIKMDGEGTYCCLTTIIPSATELMVRMTSHPHCPKMGVSSKVTVCLLACIWEKETVSDNWEESMTVPIFKKGARSECGNYGKDLFDLGCNETVGVTCASSPYAELRRLQVFDNRCLRTVARVGWCRRIRNEAVRKRAFGCTTRTSIEQCVKYQKLRWLGHILRRHAGSTGHLYSNLPRSGMRDTYDRLSQQRGTSVADRTPSYASPQGSYMDGSRSHEYVNQTKFLRNGPVEQGSIMSGSVMSDYSAKYSQNEIAPTSASRRTASPQYPTVRKSAGYGYEAPSEVSQSTGHQRGQSHSSKRRPSGGVPALGGIMLTDPIPRRDTPQVRVRDRKEAPRHNAAVEEPDELVDASLEYDDEDELEEEDDRHFDYPPHSPDGRYGPQSRLASSIPPKTTNAGRTKASEPSKPPTRHTIVSQWLGYPSKLVSPANPFRSVMSVQFSGTTPSDFDDTSDVEKVYAMEPTSFKSYTTAICRMFWNSKLSSGPPSSQSVTTFRKISLMAKVKKTANVKRSRWEIHIYMECSSMVFQFESHLVPPHFILPPLVKFRRPLRYDVDNDKQVAPHTEAEELGRTSTPEPSERTTNRDRRSAPADSTYISTHATLLNANHRPIATLYHLLSSGHFDSYILQAMIVIQVTGSPLGRGLQQSTIGDRSVKRECVNKMLYGESSGPETLLCLLVPAKAKLTPSNSTVSNCPTNYRKQGIKLTETLIDENDTINASSILAITEKQP</sequence>
<dbReference type="Pfam" id="PF00373">
    <property type="entry name" value="FERM_M"/>
    <property type="match status" value="1"/>
</dbReference>
<dbReference type="InterPro" id="IPR018979">
    <property type="entry name" value="FERM_N"/>
</dbReference>
<evidence type="ECO:0000313" key="4">
    <source>
        <dbReference type="EMBL" id="GAA57471.1"/>
    </source>
</evidence>
<dbReference type="InterPro" id="IPR029071">
    <property type="entry name" value="Ubiquitin-like_domsf"/>
</dbReference>
<feature type="compositionally biased region" description="Basic and acidic residues" evidence="2">
    <location>
        <begin position="1381"/>
        <end position="1394"/>
    </location>
</feature>
<dbReference type="GO" id="GO:0005886">
    <property type="term" value="C:plasma membrane"/>
    <property type="evidence" value="ECO:0007669"/>
    <property type="project" value="TreeGrafter"/>
</dbReference>
<dbReference type="Pfam" id="PF09380">
    <property type="entry name" value="FERM_C"/>
    <property type="match status" value="1"/>
</dbReference>
<name>G7YWZ1_CLOSI</name>
<feature type="compositionally biased region" description="Basic and acidic residues" evidence="2">
    <location>
        <begin position="1"/>
        <end position="16"/>
    </location>
</feature>
<proteinExistence type="predicted"/>
<dbReference type="CDD" id="cd13184">
    <property type="entry name" value="FERM_C_4_1_family"/>
    <property type="match status" value="1"/>
</dbReference>
<feature type="region of interest" description="Disordered" evidence="2">
    <location>
        <begin position="765"/>
        <end position="785"/>
    </location>
</feature>
<feature type="compositionally biased region" description="Polar residues" evidence="2">
    <location>
        <begin position="1209"/>
        <end position="1222"/>
    </location>
</feature>
<feature type="region of interest" description="Disordered" evidence="2">
    <location>
        <begin position="1"/>
        <end position="239"/>
    </location>
</feature>
<dbReference type="Gene3D" id="3.10.20.90">
    <property type="entry name" value="Phosphatidylinositol 3-kinase Catalytic Subunit, Chain A, domain 1"/>
    <property type="match status" value="1"/>
</dbReference>
<feature type="compositionally biased region" description="Basic and acidic residues" evidence="2">
    <location>
        <begin position="1143"/>
        <end position="1165"/>
    </location>
</feature>
<dbReference type="Gene3D" id="2.30.29.30">
    <property type="entry name" value="Pleckstrin-homology domain (PH domain)/Phosphotyrosine-binding domain (PTB)"/>
    <property type="match status" value="1"/>
</dbReference>
<feature type="compositionally biased region" description="Basic residues" evidence="2">
    <location>
        <begin position="91"/>
        <end position="102"/>
    </location>
</feature>
<protein>
    <submittedName>
        <fullName evidence="4">Band 4.1-like protein 2</fullName>
    </submittedName>
</protein>
<evidence type="ECO:0000256" key="1">
    <source>
        <dbReference type="ARBA" id="ARBA00022553"/>
    </source>
</evidence>
<accession>G7YWZ1</accession>
<dbReference type="Gene3D" id="1.20.80.10">
    <property type="match status" value="1"/>
</dbReference>
<feature type="compositionally biased region" description="Polar residues" evidence="2">
    <location>
        <begin position="1077"/>
        <end position="1092"/>
    </location>
</feature>